<accession>A0A6A5H209</accession>
<dbReference type="GO" id="GO:0008270">
    <property type="term" value="F:zinc ion binding"/>
    <property type="evidence" value="ECO:0007669"/>
    <property type="project" value="UniProtKB-KW"/>
</dbReference>
<feature type="domain" description="C2H2-type" evidence="3">
    <location>
        <begin position="14"/>
        <end position="43"/>
    </location>
</feature>
<dbReference type="PROSITE" id="PS50157">
    <property type="entry name" value="ZINC_FINGER_C2H2_2"/>
    <property type="match status" value="1"/>
</dbReference>
<evidence type="ECO:0000259" key="3">
    <source>
        <dbReference type="PROSITE" id="PS50157"/>
    </source>
</evidence>
<evidence type="ECO:0000256" key="2">
    <source>
        <dbReference type="SAM" id="MobiDB-lite"/>
    </source>
</evidence>
<proteinExistence type="predicted"/>
<dbReference type="Proteomes" id="UP000483820">
    <property type="component" value="Chromosome III"/>
</dbReference>
<keyword evidence="1" id="KW-0862">Zinc</keyword>
<sequence>MTHLTKESEKPPDFTCNSCGEICCSLASLHRHRDNRYHTSRKCLLCNLFLSKEENSKNHLVHAHNIQKPMTCRCCDWIFLSNMEYCHHRMFLKGTRTDSSYPLILNECPPGFYYGEDSKWLDESKEILFKWQMEKLNEEIPSTSKTSTASSSDTVSPINASRSRAPAKKKGFMINDILAWGE</sequence>
<dbReference type="InterPro" id="IPR013087">
    <property type="entry name" value="Znf_C2H2_type"/>
</dbReference>
<feature type="compositionally biased region" description="Low complexity" evidence="2">
    <location>
        <begin position="142"/>
        <end position="156"/>
    </location>
</feature>
<gene>
    <name evidence="4" type="ORF">GCK72_009262</name>
</gene>
<keyword evidence="1" id="KW-0863">Zinc-finger</keyword>
<dbReference type="EMBL" id="WUAV01000003">
    <property type="protein sequence ID" value="KAF1761009.1"/>
    <property type="molecule type" value="Genomic_DNA"/>
</dbReference>
<organism evidence="4 5">
    <name type="scientific">Caenorhabditis remanei</name>
    <name type="common">Caenorhabditis vulgaris</name>
    <dbReference type="NCBI Taxonomy" id="31234"/>
    <lineage>
        <taxon>Eukaryota</taxon>
        <taxon>Metazoa</taxon>
        <taxon>Ecdysozoa</taxon>
        <taxon>Nematoda</taxon>
        <taxon>Chromadorea</taxon>
        <taxon>Rhabditida</taxon>
        <taxon>Rhabditina</taxon>
        <taxon>Rhabditomorpha</taxon>
        <taxon>Rhabditoidea</taxon>
        <taxon>Rhabditidae</taxon>
        <taxon>Peloderinae</taxon>
        <taxon>Caenorhabditis</taxon>
    </lineage>
</organism>
<comment type="caution">
    <text evidence="4">The sequence shown here is derived from an EMBL/GenBank/DDBJ whole genome shotgun (WGS) entry which is preliminary data.</text>
</comment>
<name>A0A6A5H209_CAERE</name>
<protein>
    <recommendedName>
        <fullName evidence="3">C2H2-type domain-containing protein</fullName>
    </recommendedName>
</protein>
<dbReference type="PROSITE" id="PS00028">
    <property type="entry name" value="ZINC_FINGER_C2H2_1"/>
    <property type="match status" value="2"/>
</dbReference>
<dbReference type="KEGG" id="crq:GCK72_009262"/>
<dbReference type="RefSeq" id="XP_003106420.2">
    <property type="nucleotide sequence ID" value="XM_003106372.2"/>
</dbReference>
<evidence type="ECO:0000256" key="1">
    <source>
        <dbReference type="PROSITE-ProRule" id="PRU00042"/>
    </source>
</evidence>
<evidence type="ECO:0000313" key="5">
    <source>
        <dbReference type="Proteomes" id="UP000483820"/>
    </source>
</evidence>
<evidence type="ECO:0000313" key="4">
    <source>
        <dbReference type="EMBL" id="KAF1761009.1"/>
    </source>
</evidence>
<reference evidence="4 5" key="1">
    <citation type="submission" date="2019-12" db="EMBL/GenBank/DDBJ databases">
        <title>Chromosome-level assembly of the Caenorhabditis remanei genome.</title>
        <authorList>
            <person name="Teterina A.A."/>
            <person name="Willis J.H."/>
            <person name="Phillips P.C."/>
        </authorList>
    </citation>
    <scope>NUCLEOTIDE SEQUENCE [LARGE SCALE GENOMIC DNA]</scope>
    <source>
        <strain evidence="4 5">PX506</strain>
        <tissue evidence="4">Whole organism</tissue>
    </source>
</reference>
<dbReference type="CTD" id="9807974"/>
<keyword evidence="1" id="KW-0479">Metal-binding</keyword>
<feature type="region of interest" description="Disordered" evidence="2">
    <location>
        <begin position="140"/>
        <end position="163"/>
    </location>
</feature>
<dbReference type="GeneID" id="9807974"/>
<dbReference type="AlphaFoldDB" id="A0A6A5H209"/>